<dbReference type="GO" id="GO:0005544">
    <property type="term" value="F:calcium-dependent phospholipid binding"/>
    <property type="evidence" value="ECO:0007669"/>
    <property type="project" value="UniProtKB-KW"/>
</dbReference>
<evidence type="ECO:0000256" key="5">
    <source>
        <dbReference type="SAM" id="MobiDB-lite"/>
    </source>
</evidence>
<name>A0A6H0XJ73_9PEZI</name>
<feature type="compositionally biased region" description="Pro residues" evidence="5">
    <location>
        <begin position="46"/>
        <end position="64"/>
    </location>
</feature>
<dbReference type="SUPFAM" id="SSF47874">
    <property type="entry name" value="Annexin"/>
    <property type="match status" value="1"/>
</dbReference>
<gene>
    <name evidence="6" type="ORF">AMS68_000294</name>
</gene>
<dbReference type="InterPro" id="IPR018502">
    <property type="entry name" value="Annexin_repeat"/>
</dbReference>
<dbReference type="AlphaFoldDB" id="A0A6H0XJ73"/>
<keyword evidence="4" id="KW-0111">Calcium/phospholipid-binding</keyword>
<comment type="domain">
    <text evidence="4">A pair of annexin repeats may form one binding site for calcium and phospholipid.</text>
</comment>
<keyword evidence="3 4" id="KW-0041">Annexin</keyword>
<keyword evidence="7" id="KW-1185">Reference proteome</keyword>
<dbReference type="InterPro" id="IPR037104">
    <property type="entry name" value="Annexin_sf"/>
</dbReference>
<feature type="compositionally biased region" description="Pro residues" evidence="5">
    <location>
        <begin position="1"/>
        <end position="20"/>
    </location>
</feature>
<evidence type="ECO:0000256" key="4">
    <source>
        <dbReference type="RuleBase" id="RU003540"/>
    </source>
</evidence>
<dbReference type="GO" id="GO:0005886">
    <property type="term" value="C:plasma membrane"/>
    <property type="evidence" value="ECO:0007669"/>
    <property type="project" value="TreeGrafter"/>
</dbReference>
<feature type="compositionally biased region" description="Low complexity" evidence="5">
    <location>
        <begin position="65"/>
        <end position="104"/>
    </location>
</feature>
<keyword evidence="2 4" id="KW-0677">Repeat</keyword>
<dbReference type="GO" id="GO:0012506">
    <property type="term" value="C:vesicle membrane"/>
    <property type="evidence" value="ECO:0007669"/>
    <property type="project" value="TreeGrafter"/>
</dbReference>
<dbReference type="GO" id="GO:0005509">
    <property type="term" value="F:calcium ion binding"/>
    <property type="evidence" value="ECO:0007669"/>
    <property type="project" value="InterPro"/>
</dbReference>
<accession>A0A6H0XJ73</accession>
<dbReference type="PRINTS" id="PR00196">
    <property type="entry name" value="ANNEXIN"/>
</dbReference>
<dbReference type="OrthoDB" id="37886at2759"/>
<dbReference type="PROSITE" id="PS51897">
    <property type="entry name" value="ANNEXIN_2"/>
    <property type="match status" value="4"/>
</dbReference>
<feature type="region of interest" description="Disordered" evidence="5">
    <location>
        <begin position="1"/>
        <end position="118"/>
    </location>
</feature>
<dbReference type="GO" id="GO:0005737">
    <property type="term" value="C:cytoplasm"/>
    <property type="evidence" value="ECO:0007669"/>
    <property type="project" value="TreeGrafter"/>
</dbReference>
<dbReference type="InterPro" id="IPR018252">
    <property type="entry name" value="Annexin_repeat_CS"/>
</dbReference>
<dbReference type="PRINTS" id="PR01813">
    <property type="entry name" value="ANNEXINFUNGI"/>
</dbReference>
<dbReference type="GO" id="GO:0005634">
    <property type="term" value="C:nucleus"/>
    <property type="evidence" value="ECO:0007669"/>
    <property type="project" value="TreeGrafter"/>
</dbReference>
<dbReference type="PROSITE" id="PS00223">
    <property type="entry name" value="ANNEXIN_1"/>
    <property type="match status" value="1"/>
</dbReference>
<organism evidence="6 7">
    <name type="scientific">Peltaster fructicola</name>
    <dbReference type="NCBI Taxonomy" id="286661"/>
    <lineage>
        <taxon>Eukaryota</taxon>
        <taxon>Fungi</taxon>
        <taxon>Dikarya</taxon>
        <taxon>Ascomycota</taxon>
        <taxon>Pezizomycotina</taxon>
        <taxon>Dothideomycetes</taxon>
        <taxon>Dothideomycetes incertae sedis</taxon>
        <taxon>Peltaster</taxon>
    </lineage>
</organism>
<evidence type="ECO:0000313" key="7">
    <source>
        <dbReference type="Proteomes" id="UP000503462"/>
    </source>
</evidence>
<evidence type="ECO:0000256" key="1">
    <source>
        <dbReference type="ARBA" id="ARBA00007831"/>
    </source>
</evidence>
<dbReference type="FunFam" id="1.10.220.10:FF:000005">
    <property type="entry name" value="Annexin"/>
    <property type="match status" value="1"/>
</dbReference>
<dbReference type="GO" id="GO:0001786">
    <property type="term" value="F:phosphatidylserine binding"/>
    <property type="evidence" value="ECO:0007669"/>
    <property type="project" value="TreeGrafter"/>
</dbReference>
<dbReference type="Gene3D" id="1.10.220.10">
    <property type="entry name" value="Annexin"/>
    <property type="match status" value="4"/>
</dbReference>
<protein>
    <recommendedName>
        <fullName evidence="4">Annexin</fullName>
    </recommendedName>
</protein>
<proteinExistence type="inferred from homology"/>
<dbReference type="SMART" id="SM00335">
    <property type="entry name" value="ANX"/>
    <property type="match status" value="4"/>
</dbReference>
<feature type="compositionally biased region" description="Low complexity" evidence="5">
    <location>
        <begin position="21"/>
        <end position="40"/>
    </location>
</feature>
<dbReference type="Proteomes" id="UP000503462">
    <property type="component" value="Chromosome 1"/>
</dbReference>
<dbReference type="InterPro" id="IPR009117">
    <property type="entry name" value="ANX14"/>
</dbReference>
<evidence type="ECO:0000256" key="3">
    <source>
        <dbReference type="ARBA" id="ARBA00023216"/>
    </source>
</evidence>
<evidence type="ECO:0000313" key="6">
    <source>
        <dbReference type="EMBL" id="QIW94776.1"/>
    </source>
</evidence>
<sequence length="426" mass="46971">MSYYGGPPPPGQYGGPPPPQQGYGAPQQPYGAGPQAPYGSHHGHHAPPPPPGQYGAPPPGPYGQPPTGQYGPPPGQYGHPQGQYGAAQGQYQPPQPYAAPSQGPAAPPSPGYIPGQTAQYDMTPAADQLRSAMKGFGTDEKALIAVLAPMDALQIAGVKQAFQARHRRDLMKDVRSETGGYFKEALEAVIRGPLEQDCFTIHEAIRGMGTKETALNDTLLGRSNADMNAIKMHYRQMFGRTLEQDVKGDLSMKTERLFEMVMAARRTEESVPVNHQQVEADVNEIYRATEGKVGSDALLVCSVFSSRSDAQLRAISQVYFDRYRKSLAEVIKKEFSGHMEEALLFILRNAEDRAHHDAELFEEAMKGMGTKESMLIRRIVMIHWDRNRMHQAKGAYHHYYKQELVHRVRGETSGDYGRFLEALVGL</sequence>
<dbReference type="Pfam" id="PF00191">
    <property type="entry name" value="Annexin"/>
    <property type="match status" value="4"/>
</dbReference>
<dbReference type="PANTHER" id="PTHR10502">
    <property type="entry name" value="ANNEXIN"/>
    <property type="match status" value="1"/>
</dbReference>
<keyword evidence="4" id="KW-0106">Calcium</keyword>
<dbReference type="EMBL" id="CP051139">
    <property type="protein sequence ID" value="QIW94776.1"/>
    <property type="molecule type" value="Genomic_DNA"/>
</dbReference>
<dbReference type="PANTHER" id="PTHR10502:SF102">
    <property type="entry name" value="ANNEXIN B11"/>
    <property type="match status" value="1"/>
</dbReference>
<reference evidence="6 7" key="1">
    <citation type="journal article" date="2016" name="Sci. Rep.">
        <title>Peltaster fructicola genome reveals evolution from an invasive phytopathogen to an ectophytic parasite.</title>
        <authorList>
            <person name="Xu C."/>
            <person name="Chen H."/>
            <person name="Gleason M.L."/>
            <person name="Xu J.R."/>
            <person name="Liu H."/>
            <person name="Zhang R."/>
            <person name="Sun G."/>
        </authorList>
    </citation>
    <scope>NUCLEOTIDE SEQUENCE [LARGE SCALE GENOMIC DNA]</scope>
    <source>
        <strain evidence="6 7">LNHT1506</strain>
    </source>
</reference>
<comment type="similarity">
    <text evidence="1 4">Belongs to the annexin family.</text>
</comment>
<dbReference type="InterPro" id="IPR001464">
    <property type="entry name" value="Annexin"/>
</dbReference>
<evidence type="ECO:0000256" key="2">
    <source>
        <dbReference type="ARBA" id="ARBA00022737"/>
    </source>
</evidence>